<organism evidence="2 3">
    <name type="scientific">Shewanella khirikhana</name>
    <dbReference type="NCBI Taxonomy" id="1965282"/>
    <lineage>
        <taxon>Bacteria</taxon>
        <taxon>Pseudomonadati</taxon>
        <taxon>Pseudomonadota</taxon>
        <taxon>Gammaproteobacteria</taxon>
        <taxon>Alteromonadales</taxon>
        <taxon>Shewanellaceae</taxon>
        <taxon>Shewanella</taxon>
    </lineage>
</organism>
<keyword evidence="3" id="KW-1185">Reference proteome</keyword>
<dbReference type="Proteomes" id="UP000278437">
    <property type="component" value="Chromosome"/>
</dbReference>
<protein>
    <submittedName>
        <fullName evidence="2">Acyl transferase domain protein</fullName>
    </submittedName>
</protein>
<dbReference type="GO" id="GO:0016740">
    <property type="term" value="F:transferase activity"/>
    <property type="evidence" value="ECO:0007669"/>
    <property type="project" value="UniProtKB-KW"/>
</dbReference>
<dbReference type="Gene3D" id="3.40.366.10">
    <property type="entry name" value="Malonyl-Coenzyme A Acyl Carrier Protein, domain 2"/>
    <property type="match status" value="1"/>
</dbReference>
<evidence type="ECO:0000313" key="3">
    <source>
        <dbReference type="Proteomes" id="UP000278437"/>
    </source>
</evidence>
<feature type="domain" description="Malonyl-CoA:ACP transacylase (MAT)" evidence="1">
    <location>
        <begin position="283"/>
        <end position="607"/>
    </location>
</feature>
<sequence length="631" mass="66383">MTDMSTDKHTQETPKPLRLALCRLAKLPTGIASCSDAEPDWQALVSAAATGPVSLGTDTNLVLMPALDAAKAHLHPLALLQGLGAGKNAIHQALTQAGRTPAEAEILFDAPSLEAVIKHAELLAGRTHPVYGGYWSHPRYQARVLALVGNPSQAASQTLVLTQGSARTALGLNGHELPWLLPLALPGSDWSAIQRRLTQIQAELGAVDSTEALEALIANAFDEMTPGCRALVLVGQDAKALAAEAASLSWRLAESLRDDIELSTPAGSVFSPNPAGPAGLAFVYPGVGTASAEMLDSLHLRFPKVFDALDEACRQHGLSGLDGVLLPRELGDSPSLAELAVSGVGASVLMTRILEEELGIKPAITLGYSMGEAAMVAAQGLWQDPFAMVGDTLASPLFNDAISGSLSAVRGQWKLAKEANIKWKSLVLRVHASDIRPLLQDFPKVAIAIAQGPSTVLAGDETELKKLLKQLGKRGLDTKLVTAMHTPAAKKIEAALGEFYQRPLAEALPSQLPLMLSAGADKLDANADSIAAAIAATFANELKFDELIVRAYKAGGRIFAEVGAGREASGIVQAIGDDKLMRLTAQPTDGQQGKALQKLLARLIAHGIPMNLSRLRPVDTSAQRTAQETTP</sequence>
<dbReference type="Gene3D" id="3.30.70.250">
    <property type="entry name" value="Malonyl-CoA ACP transacylase, ACP-binding"/>
    <property type="match status" value="1"/>
</dbReference>
<evidence type="ECO:0000259" key="1">
    <source>
        <dbReference type="SMART" id="SM00827"/>
    </source>
</evidence>
<dbReference type="PANTHER" id="PTHR43074:SF1">
    <property type="entry name" value="BETA-KETOACYL SYNTHASE FAMILY PROTEIN-RELATED"/>
    <property type="match status" value="1"/>
</dbReference>
<dbReference type="InterPro" id="IPR016035">
    <property type="entry name" value="Acyl_Trfase/lysoPLipase"/>
</dbReference>
<name>A0ABM7D078_9GAMM</name>
<accession>A0ABM7D078</accession>
<dbReference type="InterPro" id="IPR001227">
    <property type="entry name" value="Ac_transferase_dom_sf"/>
</dbReference>
<dbReference type="Gene3D" id="3.30.70.3290">
    <property type="match status" value="1"/>
</dbReference>
<proteinExistence type="predicted"/>
<dbReference type="SUPFAM" id="SSF52151">
    <property type="entry name" value="FabD/lysophospholipase-like"/>
    <property type="match status" value="1"/>
</dbReference>
<evidence type="ECO:0000313" key="2">
    <source>
        <dbReference type="EMBL" id="AZQ09807.1"/>
    </source>
</evidence>
<dbReference type="NCBIfam" id="TIGR02816">
    <property type="entry name" value="pfaB_fam"/>
    <property type="match status" value="1"/>
</dbReference>
<dbReference type="EMBL" id="CP020373">
    <property type="protein sequence ID" value="AZQ09807.1"/>
    <property type="molecule type" value="Genomic_DNA"/>
</dbReference>
<keyword evidence="2" id="KW-0808">Transferase</keyword>
<dbReference type="InterPro" id="IPR014043">
    <property type="entry name" value="Acyl_transferase_dom"/>
</dbReference>
<reference evidence="3" key="1">
    <citation type="submission" date="2017-03" db="EMBL/GenBank/DDBJ databases">
        <title>Full genome sequence of a non-lethal Shewanella isolate that potentiates virulence of Vibio parahaemolyticus causing acute hepatopancreatic necrosis disease (AHPND) in shrimp.</title>
        <authorList>
            <person name="Prachumwat A."/>
            <person name="Sritunyalucksana K."/>
        </authorList>
    </citation>
    <scope>NUCLEOTIDE SEQUENCE [LARGE SCALE GENOMIC DNA]</scope>
    <source>
        <strain evidence="3">TH2012</strain>
    </source>
</reference>
<dbReference type="InterPro" id="IPR014181">
    <property type="entry name" value="Omega3_polyunsat_FA_synth-like"/>
</dbReference>
<dbReference type="PANTHER" id="PTHR43074">
    <property type="entry name" value="OMEGA-3 POLYUNSATURATED FATTY ACID SYNTHASE PFAB-RELATED"/>
    <property type="match status" value="1"/>
</dbReference>
<dbReference type="InterPro" id="IPR052568">
    <property type="entry name" value="PKS-FAS_Synthase"/>
</dbReference>
<gene>
    <name evidence="2" type="ORF">STH12_00668</name>
</gene>
<dbReference type="SMART" id="SM00827">
    <property type="entry name" value="PKS_AT"/>
    <property type="match status" value="1"/>
</dbReference>